<name>A0AAV9XQ30_9PEZI</name>
<dbReference type="Proteomes" id="UP001365542">
    <property type="component" value="Unassembled WGS sequence"/>
</dbReference>
<organism evidence="2 3">
    <name type="scientific">Orbilia ellipsospora</name>
    <dbReference type="NCBI Taxonomy" id="2528407"/>
    <lineage>
        <taxon>Eukaryota</taxon>
        <taxon>Fungi</taxon>
        <taxon>Dikarya</taxon>
        <taxon>Ascomycota</taxon>
        <taxon>Pezizomycotina</taxon>
        <taxon>Orbiliomycetes</taxon>
        <taxon>Orbiliales</taxon>
        <taxon>Orbiliaceae</taxon>
        <taxon>Orbilia</taxon>
    </lineage>
</organism>
<evidence type="ECO:0000313" key="2">
    <source>
        <dbReference type="EMBL" id="KAK6543007.1"/>
    </source>
</evidence>
<proteinExistence type="predicted"/>
<feature type="compositionally biased region" description="Gly residues" evidence="1">
    <location>
        <begin position="205"/>
        <end position="218"/>
    </location>
</feature>
<evidence type="ECO:0008006" key="4">
    <source>
        <dbReference type="Google" id="ProtNLM"/>
    </source>
</evidence>
<keyword evidence="3" id="KW-1185">Reference proteome</keyword>
<sequence length="313" mass="34029">MTTKCDLPSQVLLTSLFNTMASLQPTTIESRTGPPTSTFTPKPTLPSPNPLRNLPPQSRNIFLTAHCLLPTSFLAALDLLEKSLVVRYTCKTSTSDPTSEDEHEDEDDVPRVYYIRSNPPPPQNLAIPGPNFTAATTVKALPKSAKSYVYEVRPSSWNCTCIAFTLAAYQRHTLLHTQNKGYGLDVEGSGEEMVDLEEMTSGEARLGGDGIEGTGISGQDGQNDRSESDDEASGLESDDETGDSDEGLWYGGTNTMKTDLNGRHNTGKGHTVPVCKHLLAAVLAERCKGLFGRYVVEEVVSADEMVEKAVLWE</sequence>
<evidence type="ECO:0000313" key="3">
    <source>
        <dbReference type="Proteomes" id="UP001365542"/>
    </source>
</evidence>
<feature type="compositionally biased region" description="Polar residues" evidence="1">
    <location>
        <begin position="25"/>
        <end position="41"/>
    </location>
</feature>
<feature type="compositionally biased region" description="Acidic residues" evidence="1">
    <location>
        <begin position="227"/>
        <end position="246"/>
    </location>
</feature>
<dbReference type="AlphaFoldDB" id="A0AAV9XQ30"/>
<protein>
    <recommendedName>
        <fullName evidence="4">SWIM-type domain-containing protein</fullName>
    </recommendedName>
</protein>
<reference evidence="2 3" key="1">
    <citation type="submission" date="2019-10" db="EMBL/GenBank/DDBJ databases">
        <authorList>
            <person name="Palmer J.M."/>
        </authorList>
    </citation>
    <scope>NUCLEOTIDE SEQUENCE [LARGE SCALE GENOMIC DNA]</scope>
    <source>
        <strain evidence="2 3">TWF694</strain>
    </source>
</reference>
<comment type="caution">
    <text evidence="2">The sequence shown here is derived from an EMBL/GenBank/DDBJ whole genome shotgun (WGS) entry which is preliminary data.</text>
</comment>
<feature type="region of interest" description="Disordered" evidence="1">
    <location>
        <begin position="203"/>
        <end position="255"/>
    </location>
</feature>
<accession>A0AAV9XQ30</accession>
<feature type="region of interest" description="Disordered" evidence="1">
    <location>
        <begin position="25"/>
        <end position="49"/>
    </location>
</feature>
<gene>
    <name evidence="2" type="ORF">TWF694_006938</name>
</gene>
<evidence type="ECO:0000256" key="1">
    <source>
        <dbReference type="SAM" id="MobiDB-lite"/>
    </source>
</evidence>
<dbReference type="EMBL" id="JAVHJO010000002">
    <property type="protein sequence ID" value="KAK6543007.1"/>
    <property type="molecule type" value="Genomic_DNA"/>
</dbReference>